<evidence type="ECO:0000313" key="1">
    <source>
        <dbReference type="EMBL" id="KAJ0975404.1"/>
    </source>
</evidence>
<reference evidence="1" key="2">
    <citation type="journal article" date="2022" name="Hortic Res">
        <title>The genome of Dioscorea zingiberensis sheds light on the biosynthesis, origin and evolution of the medicinally important diosgenin saponins.</title>
        <authorList>
            <person name="Li Y."/>
            <person name="Tan C."/>
            <person name="Li Z."/>
            <person name="Guo J."/>
            <person name="Li S."/>
            <person name="Chen X."/>
            <person name="Wang C."/>
            <person name="Dai X."/>
            <person name="Yang H."/>
            <person name="Song W."/>
            <person name="Hou L."/>
            <person name="Xu J."/>
            <person name="Tong Z."/>
            <person name="Xu A."/>
            <person name="Yuan X."/>
            <person name="Wang W."/>
            <person name="Yang Q."/>
            <person name="Chen L."/>
            <person name="Sun Z."/>
            <person name="Wang K."/>
            <person name="Pan B."/>
            <person name="Chen J."/>
            <person name="Bao Y."/>
            <person name="Liu F."/>
            <person name="Qi X."/>
            <person name="Gang D.R."/>
            <person name="Wen J."/>
            <person name="Li J."/>
        </authorList>
    </citation>
    <scope>NUCLEOTIDE SEQUENCE</scope>
    <source>
        <strain evidence="1">Dzin_1.0</strain>
    </source>
</reference>
<dbReference type="Proteomes" id="UP001085076">
    <property type="component" value="Miscellaneous, Linkage group lg04"/>
</dbReference>
<dbReference type="AlphaFoldDB" id="A0A9D5CLX6"/>
<protein>
    <submittedName>
        <fullName evidence="1">Uncharacterized protein</fullName>
    </submittedName>
</protein>
<name>A0A9D5CLX6_9LILI</name>
<dbReference type="EMBL" id="JAGGNH010000004">
    <property type="protein sequence ID" value="KAJ0975404.1"/>
    <property type="molecule type" value="Genomic_DNA"/>
</dbReference>
<reference evidence="1" key="1">
    <citation type="submission" date="2021-03" db="EMBL/GenBank/DDBJ databases">
        <authorList>
            <person name="Li Z."/>
            <person name="Yang C."/>
        </authorList>
    </citation>
    <scope>NUCLEOTIDE SEQUENCE</scope>
    <source>
        <strain evidence="1">Dzin_1.0</strain>
        <tissue evidence="1">Leaf</tissue>
    </source>
</reference>
<evidence type="ECO:0000313" key="2">
    <source>
        <dbReference type="Proteomes" id="UP001085076"/>
    </source>
</evidence>
<organism evidence="1 2">
    <name type="scientific">Dioscorea zingiberensis</name>
    <dbReference type="NCBI Taxonomy" id="325984"/>
    <lineage>
        <taxon>Eukaryota</taxon>
        <taxon>Viridiplantae</taxon>
        <taxon>Streptophyta</taxon>
        <taxon>Embryophyta</taxon>
        <taxon>Tracheophyta</taxon>
        <taxon>Spermatophyta</taxon>
        <taxon>Magnoliopsida</taxon>
        <taxon>Liliopsida</taxon>
        <taxon>Dioscoreales</taxon>
        <taxon>Dioscoreaceae</taxon>
        <taxon>Dioscorea</taxon>
    </lineage>
</organism>
<accession>A0A9D5CLX6</accession>
<comment type="caution">
    <text evidence="1">The sequence shown here is derived from an EMBL/GenBank/DDBJ whole genome shotgun (WGS) entry which is preliminary data.</text>
</comment>
<sequence>MILREVCWWRGHHSGTKSPLGSTCLVNKLTAQKQPFKSTEQRRYFGWFLLRRSSGRPDLLEIREESIIQLGACSFQSSDRHFLEITLFFEFQIEPEK</sequence>
<gene>
    <name evidence="1" type="ORF">J5N97_017369</name>
</gene>
<proteinExistence type="predicted"/>
<keyword evidence="2" id="KW-1185">Reference proteome</keyword>